<organism evidence="2 3">
    <name type="scientific">Massilia rubra</name>
    <dbReference type="NCBI Taxonomy" id="2607910"/>
    <lineage>
        <taxon>Bacteria</taxon>
        <taxon>Pseudomonadati</taxon>
        <taxon>Pseudomonadota</taxon>
        <taxon>Betaproteobacteria</taxon>
        <taxon>Burkholderiales</taxon>
        <taxon>Oxalobacteraceae</taxon>
        <taxon>Telluria group</taxon>
        <taxon>Massilia</taxon>
    </lineage>
</organism>
<keyword evidence="1" id="KW-0812">Transmembrane</keyword>
<keyword evidence="3" id="KW-1185">Reference proteome</keyword>
<keyword evidence="1" id="KW-0472">Membrane</keyword>
<proteinExistence type="predicted"/>
<evidence type="ECO:0000313" key="2">
    <source>
        <dbReference type="EMBL" id="NHZ34233.1"/>
    </source>
</evidence>
<dbReference type="Pfam" id="PF10754">
    <property type="entry name" value="DUF2569"/>
    <property type="match status" value="1"/>
</dbReference>
<evidence type="ECO:0000256" key="1">
    <source>
        <dbReference type="SAM" id="Phobius"/>
    </source>
</evidence>
<feature type="transmembrane region" description="Helical" evidence="1">
    <location>
        <begin position="129"/>
        <end position="147"/>
    </location>
</feature>
<protein>
    <submittedName>
        <fullName evidence="2">DUF2569 domain-containing protein</fullName>
    </submittedName>
</protein>
<feature type="transmembrane region" description="Helical" evidence="1">
    <location>
        <begin position="63"/>
        <end position="83"/>
    </location>
</feature>
<name>A0ABX0LNG9_9BURK</name>
<feature type="transmembrane region" description="Helical" evidence="1">
    <location>
        <begin position="95"/>
        <end position="117"/>
    </location>
</feature>
<evidence type="ECO:0000313" key="3">
    <source>
        <dbReference type="Proteomes" id="UP000785613"/>
    </source>
</evidence>
<accession>A0ABX0LNG9</accession>
<keyword evidence="1" id="KW-1133">Transmembrane helix</keyword>
<comment type="caution">
    <text evidence="2">The sequence shown here is derived from an EMBL/GenBank/DDBJ whole genome shotgun (WGS) entry which is preliminary data.</text>
</comment>
<feature type="transmembrane region" description="Helical" evidence="1">
    <location>
        <begin position="12"/>
        <end position="31"/>
    </location>
</feature>
<gene>
    <name evidence="2" type="ORF">F0185_11620</name>
</gene>
<dbReference type="EMBL" id="VUYU01000006">
    <property type="protein sequence ID" value="NHZ34233.1"/>
    <property type="molecule type" value="Genomic_DNA"/>
</dbReference>
<dbReference type="Proteomes" id="UP000785613">
    <property type="component" value="Unassembled WGS sequence"/>
</dbReference>
<sequence>MDQAKTDLQGVKGWLIVVGLIVVIGPLYMLAVMPKMLKDFFYGEPWAAINAPGSVVHWGWKPLVLLEVSFGIAAFIGSIVLFCQFFGKQRGFPRLFIATQILSILFYFGYTIALHLMLPGRPLLDTDSIVALLRTLVPPLIWIPYMLKSERIKQTFVE</sequence>
<dbReference type="RefSeq" id="WP_167224539.1">
    <property type="nucleotide sequence ID" value="NZ_VUYU01000006.1"/>
</dbReference>
<reference evidence="2 3" key="1">
    <citation type="submission" date="2019-09" db="EMBL/GenBank/DDBJ databases">
        <title>Taxonomy of Antarctic Massilia spp.: description of Massilia rubra sp. nov., Massilia aquatica sp. nov., Massilia mucilaginosa sp. nov., Massilia frigida sp. nov. isolated from streams, lakes and regoliths.</title>
        <authorList>
            <person name="Holochova P."/>
            <person name="Sedlacek I."/>
            <person name="Kralova S."/>
            <person name="Maslanova I."/>
            <person name="Busse H.-J."/>
            <person name="Stankova E."/>
            <person name="Vrbovska V."/>
            <person name="Kovarovic V."/>
            <person name="Bartak M."/>
            <person name="Svec P."/>
            <person name="Pantucek R."/>
        </authorList>
    </citation>
    <scope>NUCLEOTIDE SEQUENCE [LARGE SCALE GENOMIC DNA]</scope>
    <source>
        <strain evidence="2 3">CCM 8692</strain>
    </source>
</reference>
<dbReference type="InterPro" id="IPR019690">
    <property type="entry name" value="DUF2569"/>
</dbReference>